<dbReference type="GO" id="GO:0032993">
    <property type="term" value="C:protein-DNA complex"/>
    <property type="evidence" value="ECO:0007669"/>
    <property type="project" value="TreeGrafter"/>
</dbReference>
<reference evidence="5" key="1">
    <citation type="submission" date="2016-08" db="EMBL/GenBank/DDBJ databases">
        <authorList>
            <person name="Seilhamer J.J."/>
        </authorList>
    </citation>
    <scope>NUCLEOTIDE SEQUENCE</scope>
    <source>
        <strain evidence="5">86</strain>
    </source>
</reference>
<organism evidence="5">
    <name type="scientific">uncultured Pleomorphomonas sp</name>
    <dbReference type="NCBI Taxonomy" id="442121"/>
    <lineage>
        <taxon>Bacteria</taxon>
        <taxon>Pseudomonadati</taxon>
        <taxon>Pseudomonadota</taxon>
        <taxon>Alphaproteobacteria</taxon>
        <taxon>Hyphomicrobiales</taxon>
        <taxon>Pleomorphomonadaceae</taxon>
        <taxon>Pleomorphomonas</taxon>
        <taxon>environmental samples</taxon>
    </lineage>
</organism>
<dbReference type="NCBIfam" id="NF008677">
    <property type="entry name" value="PRK11697.1"/>
    <property type="match status" value="1"/>
</dbReference>
<dbReference type="Gene3D" id="3.40.50.2300">
    <property type="match status" value="1"/>
</dbReference>
<evidence type="ECO:0000259" key="3">
    <source>
        <dbReference type="PROSITE" id="PS50110"/>
    </source>
</evidence>
<dbReference type="PANTHER" id="PTHR48111:SF3">
    <property type="entry name" value="TRANSCRIPTIONAL REGULATORY PROTEIN BTSR"/>
    <property type="match status" value="1"/>
</dbReference>
<dbReference type="InterPro" id="IPR007492">
    <property type="entry name" value="LytTR_DNA-bd_dom"/>
</dbReference>
<dbReference type="EMBL" id="FMJD01000008">
    <property type="protein sequence ID" value="SCM76265.1"/>
    <property type="molecule type" value="Genomic_DNA"/>
</dbReference>
<dbReference type="Pfam" id="PF04397">
    <property type="entry name" value="LytTR"/>
    <property type="match status" value="1"/>
</dbReference>
<protein>
    <submittedName>
        <fullName evidence="5">Response regulator in two-component system with YehU</fullName>
    </submittedName>
</protein>
<dbReference type="SUPFAM" id="SSF52172">
    <property type="entry name" value="CheY-like"/>
    <property type="match status" value="1"/>
</dbReference>
<accession>A0A212LFE1</accession>
<sequence length="238" mass="26440">MRALLIDDEELARAEIRLLLGREADIDIVGESANAIEAIAAINHLRPDVVFLDIQMPRISGLEMLGMIDPDRLPRIVFLTAYEEYALRAFDANAFDYLLKPVQEARLAKTLERLRRPPAGVAPLPAEATQPLRHIPCTGLNRVHLMKLDEVEAVLSRASGVFVLGTDGEEHFTELTLRTIEERTGLIRCHRQVMVNPDRIRDIAFGDGGLATIHTLGGRAIPVSRRFLGSLKERLGIG</sequence>
<keyword evidence="1" id="KW-0238">DNA-binding</keyword>
<feature type="modified residue" description="4-aspartylphosphate" evidence="2">
    <location>
        <position position="53"/>
    </location>
</feature>
<dbReference type="GO" id="GO:0000156">
    <property type="term" value="F:phosphorelay response regulator activity"/>
    <property type="evidence" value="ECO:0007669"/>
    <property type="project" value="TreeGrafter"/>
</dbReference>
<dbReference type="RefSeq" id="WP_288196487.1">
    <property type="nucleotide sequence ID" value="NZ_LT608334.1"/>
</dbReference>
<proteinExistence type="predicted"/>
<keyword evidence="2" id="KW-0597">Phosphoprotein</keyword>
<dbReference type="SMART" id="SM00448">
    <property type="entry name" value="REC"/>
    <property type="match status" value="1"/>
</dbReference>
<dbReference type="PROSITE" id="PS50930">
    <property type="entry name" value="HTH_LYTTR"/>
    <property type="match status" value="1"/>
</dbReference>
<dbReference type="InterPro" id="IPR001789">
    <property type="entry name" value="Sig_transdc_resp-reg_receiver"/>
</dbReference>
<dbReference type="Pfam" id="PF00072">
    <property type="entry name" value="Response_reg"/>
    <property type="match status" value="1"/>
</dbReference>
<evidence type="ECO:0000256" key="1">
    <source>
        <dbReference type="ARBA" id="ARBA00023125"/>
    </source>
</evidence>
<dbReference type="GO" id="GO:0006355">
    <property type="term" value="P:regulation of DNA-templated transcription"/>
    <property type="evidence" value="ECO:0007669"/>
    <property type="project" value="TreeGrafter"/>
</dbReference>
<dbReference type="SMART" id="SM00850">
    <property type="entry name" value="LytTR"/>
    <property type="match status" value="1"/>
</dbReference>
<dbReference type="GO" id="GO:0000976">
    <property type="term" value="F:transcription cis-regulatory region binding"/>
    <property type="evidence" value="ECO:0007669"/>
    <property type="project" value="TreeGrafter"/>
</dbReference>
<dbReference type="GO" id="GO:0005829">
    <property type="term" value="C:cytosol"/>
    <property type="evidence" value="ECO:0007669"/>
    <property type="project" value="TreeGrafter"/>
</dbReference>
<gene>
    <name evidence="5" type="primary">yehT</name>
    <name evidence="5" type="ORF">KL86PLE_40070</name>
</gene>
<dbReference type="Gene3D" id="2.40.50.1020">
    <property type="entry name" value="LytTr DNA-binding domain"/>
    <property type="match status" value="1"/>
</dbReference>
<dbReference type="PANTHER" id="PTHR48111">
    <property type="entry name" value="REGULATOR OF RPOS"/>
    <property type="match status" value="1"/>
</dbReference>
<evidence type="ECO:0000259" key="4">
    <source>
        <dbReference type="PROSITE" id="PS50930"/>
    </source>
</evidence>
<dbReference type="InterPro" id="IPR039420">
    <property type="entry name" value="WalR-like"/>
</dbReference>
<dbReference type="PROSITE" id="PS50110">
    <property type="entry name" value="RESPONSE_REGULATORY"/>
    <property type="match status" value="1"/>
</dbReference>
<evidence type="ECO:0000313" key="5">
    <source>
        <dbReference type="EMBL" id="SCM76265.1"/>
    </source>
</evidence>
<evidence type="ECO:0000256" key="2">
    <source>
        <dbReference type="PROSITE-ProRule" id="PRU00169"/>
    </source>
</evidence>
<dbReference type="FunFam" id="3.40.50.2300:FF:000051">
    <property type="entry name" value="Two-component response regulator yehT"/>
    <property type="match status" value="1"/>
</dbReference>
<name>A0A212LFE1_9HYPH</name>
<feature type="domain" description="HTH LytTR-type" evidence="4">
    <location>
        <begin position="135"/>
        <end position="237"/>
    </location>
</feature>
<dbReference type="InterPro" id="IPR011006">
    <property type="entry name" value="CheY-like_superfamily"/>
</dbReference>
<feature type="domain" description="Response regulatory" evidence="3">
    <location>
        <begin position="2"/>
        <end position="115"/>
    </location>
</feature>
<dbReference type="AlphaFoldDB" id="A0A212LFE1"/>